<dbReference type="Gene3D" id="3.30.420.10">
    <property type="entry name" value="Ribonuclease H-like superfamily/Ribonuclease H"/>
    <property type="match status" value="1"/>
</dbReference>
<dbReference type="Gene3D" id="2.60.120.330">
    <property type="entry name" value="B-lactam Antibiotic, Isopenicillin N Synthase, Chain"/>
    <property type="match status" value="1"/>
</dbReference>
<dbReference type="InterPro" id="IPR005135">
    <property type="entry name" value="Endo/exonuclease/phosphatase"/>
</dbReference>
<feature type="compositionally biased region" description="Polar residues" evidence="3">
    <location>
        <begin position="245"/>
        <end position="263"/>
    </location>
</feature>
<dbReference type="CDD" id="cd06222">
    <property type="entry name" value="RNase_H_like"/>
    <property type="match status" value="1"/>
</dbReference>
<dbReference type="Pfam" id="PF13456">
    <property type="entry name" value="RVT_3"/>
    <property type="match status" value="1"/>
</dbReference>
<dbReference type="InterPro" id="IPR026992">
    <property type="entry name" value="DIOX_N"/>
</dbReference>
<organism evidence="5">
    <name type="scientific">Fagus sylvatica</name>
    <name type="common">Beechnut</name>
    <dbReference type="NCBI Taxonomy" id="28930"/>
    <lineage>
        <taxon>Eukaryota</taxon>
        <taxon>Viridiplantae</taxon>
        <taxon>Streptophyta</taxon>
        <taxon>Embryophyta</taxon>
        <taxon>Tracheophyta</taxon>
        <taxon>Spermatophyta</taxon>
        <taxon>Magnoliopsida</taxon>
        <taxon>eudicotyledons</taxon>
        <taxon>Gunneridae</taxon>
        <taxon>Pentapetalae</taxon>
        <taxon>rosids</taxon>
        <taxon>fabids</taxon>
        <taxon>Fagales</taxon>
        <taxon>Fagaceae</taxon>
        <taxon>Fagus</taxon>
    </lineage>
</organism>
<dbReference type="Pfam" id="PF03171">
    <property type="entry name" value="2OG-FeII_Oxy"/>
    <property type="match status" value="1"/>
</dbReference>
<feature type="domain" description="Fe2OG dioxygenase" evidence="4">
    <location>
        <begin position="1733"/>
        <end position="1846"/>
    </location>
</feature>
<dbReference type="Pfam" id="PF03372">
    <property type="entry name" value="Exo_endo_phos"/>
    <property type="match status" value="1"/>
</dbReference>
<dbReference type="GO" id="GO:0004523">
    <property type="term" value="F:RNA-DNA hybrid ribonuclease activity"/>
    <property type="evidence" value="ECO:0007669"/>
    <property type="project" value="InterPro"/>
</dbReference>
<dbReference type="InterPro" id="IPR012337">
    <property type="entry name" value="RNaseH-like_sf"/>
</dbReference>
<accession>A0A2N9J3G2</accession>
<dbReference type="PROSITE" id="PS51471">
    <property type="entry name" value="FE2OG_OXY"/>
    <property type="match status" value="1"/>
</dbReference>
<protein>
    <recommendedName>
        <fullName evidence="4">Fe2OG dioxygenase domain-containing protein</fullName>
    </recommendedName>
</protein>
<feature type="compositionally biased region" description="Basic and acidic residues" evidence="3">
    <location>
        <begin position="168"/>
        <end position="177"/>
    </location>
</feature>
<dbReference type="Pfam" id="PF00078">
    <property type="entry name" value="RVT_1"/>
    <property type="match status" value="1"/>
</dbReference>
<dbReference type="InterPro" id="IPR044861">
    <property type="entry name" value="IPNS-like_FE2OG_OXY"/>
</dbReference>
<feature type="region of interest" description="Disordered" evidence="3">
    <location>
        <begin position="132"/>
        <end position="177"/>
    </location>
</feature>
<evidence type="ECO:0000256" key="1">
    <source>
        <dbReference type="ARBA" id="ARBA00022723"/>
    </source>
</evidence>
<dbReference type="EMBL" id="OIVN01006375">
    <property type="protein sequence ID" value="SPD31732.1"/>
    <property type="molecule type" value="Genomic_DNA"/>
</dbReference>
<name>A0A2N9J3G2_FAGSY</name>
<dbReference type="InterPro" id="IPR025558">
    <property type="entry name" value="DUF4283"/>
</dbReference>
<dbReference type="InterPro" id="IPR005123">
    <property type="entry name" value="Oxoglu/Fe-dep_dioxygenase_dom"/>
</dbReference>
<keyword evidence="1" id="KW-0479">Metal-binding</keyword>
<dbReference type="SUPFAM" id="SSF53098">
    <property type="entry name" value="Ribonuclease H-like"/>
    <property type="match status" value="1"/>
</dbReference>
<feature type="region of interest" description="Disordered" evidence="3">
    <location>
        <begin position="242"/>
        <end position="272"/>
    </location>
</feature>
<dbReference type="Pfam" id="PF13966">
    <property type="entry name" value="zf-RVT"/>
    <property type="match status" value="1"/>
</dbReference>
<dbReference type="InterPro" id="IPR027443">
    <property type="entry name" value="IPNS-like_sf"/>
</dbReference>
<dbReference type="InterPro" id="IPR044730">
    <property type="entry name" value="RNase_H-like_dom_plant"/>
</dbReference>
<sequence>MESIEDMWKNFSLSDKEGLNVDLANTSQQSENILAAKFLTSRVLNMDVVARTFKPLWKTRQSFTVQDLGGNKVAFVFEDAMDLERVLMNEPWTYDKFLVVFQRVQGDEPIQDSMFSHTSFWVQIHNLPIRRTSPDRKDPAQYQPTAEAEDLTSDLRENGKSTENTEADPEHEMEIEHNPGFPFQTRIKKSNIETFNNQLKEIDQAINYMPFGENIPDKNPELSYTANFQIEHGLKSAGPIAHPANNLSSPSRRPLQNISNGPCKNQEPKTHTTKWKKLARAQKPTSGPPIIVQPLKRDFMLIEEDPVQGKRPKAGLDQSLPEAMKCISWNCRGLGNQATIQELANLVRLKDPSVLFLSETWMDEDRLELDSDQPWRLTCFYGAPETHLREHSWNLLRTLNGQLSLPWCCFGDFNEIVRSSEKSGHRNQSESQMQRFRAVIDECGFLDLGFRGLPFTWCNNRRGRATTWLRLDRFMATNEWIQRFSSAAVDHIECSTSDHKPIYMNTHPMQVPRPRQKLFRFEDMWRMHPDCEPVVTQAWVPKTRGSPLAQVRTKIQRCGEELSRWSRAQFGNITKILKEKTELLRQAEVDSTLGASQRRRRNSIQTLIREDGEIVTGSEAIGTQFTDYYQALFTANPLEDVEVVLDGIQPCVTQAMNQNLISQFTEEEVITAMKQMAPLKAPGPDGMPPIFYQSYWHVVGKDISSAVLYCLHSGKVGNMALKLDMSKAYDRVEWGFLKQVMVRMGFHDRWISLIMECISTVTYSILINGNPTGHITPTRGLRQGDPISPYLFLLCAEGLNGLIRKASLQGEIHGVSLCPRGPKITNLFFADDSLLFCRASLPECQKIQEILTIYEKASGQQLNRAKTTLFFSKNTPQAMQEDLKEILGVPSIQQYEKYLGLPSLIGKEKITCFSQIKERVWSKVKGWKEKLLSQAGREILIKAVVQAIPTYTMNCFKLPVTLCKEIEGIIRRFWWGHNGENRKIHWLKWEKLCRPKGTGGLGFRDLQKFNLALLAKQFWRLMHNTNSLLYKVFSAKFFPHGNIMEASEKNRGSFAWRSILKAKELIQSGMSWRVGDGIRIPIKGSNWLLDEGHRRVLSPLPDLPKDARVVELIHGSPPKWNINKVQSLFLPYDAEAILKIPLSERVQEDKIFWFDTRDGKYSVRSGYKLLLKDARVFQAESSRHWDPDPLWKRIWGASVPTKVKSFLWRACHDSLPTNSGLFQRKVLPNPLCGLCQSQREDSLHALWACSQVSQVWNGAPEFSVFQNRDPRSFSDLVRHVMQTDSDNLLEKLAVTCWLIWNKRNHDRHHPPSEQYSQLWTRAQSVLHEYLAVNTEEKAQKPKPPQARWRLPVNHYYKMNFDGAIFKDSNSGGIGVVIRDNTGQVIATLSQKVFGTHTVEMIEALAARRAIIFAREVGIDDVEVEGDAENIIKDLSSNDPLHTPYGLVIEDAKALIQDLQQFSLSHTRRSGNSVAHALARRASGCNSFSVWLEEVPPDITHVLMSDLLALNSQRDPYSLNPIEELTTWPEFLFPWRTYCYQGVFRKWFSKVKSHHHSIFAEKVTLTKDVSAVLSSIPIIDLSLFSSSAPSSEQEEELQKLKSALLSWGCFQAIGHGISSSILDEIRQVAREFFQQPIEEKKKIAKGVKEFEGYGADPVPEEGQPLDWSDRLFLDVYPEETRKSKFWPKNPAAFRDVLEEYTVKMKMFTEIVSKAIAKSLSLEENCFLNQFGEKGLLQARFNYYSCCQRPDLVLGLKPHADGSGYTVILQDDVEGLQVLKDEQWFTVPTVSHALLVLMGDQMEAEVCSSNWALTCKTVEAMKTSLAVCIQVLTNSERERISVAMFYTPEPKKEIGPEEGLVNEERPKLFKKVKDYADTHWEFYQRGMRALHVAKV</sequence>
<evidence type="ECO:0000313" key="5">
    <source>
        <dbReference type="EMBL" id="SPD31732.1"/>
    </source>
</evidence>
<keyword evidence="2" id="KW-0408">Iron</keyword>
<dbReference type="PANTHER" id="PTHR33116:SF86">
    <property type="entry name" value="REVERSE TRANSCRIPTASE DOMAIN-CONTAINING PROTEIN"/>
    <property type="match status" value="1"/>
</dbReference>
<dbReference type="InterPro" id="IPR002156">
    <property type="entry name" value="RNaseH_domain"/>
</dbReference>
<dbReference type="InterPro" id="IPR036397">
    <property type="entry name" value="RNaseH_sf"/>
</dbReference>
<gene>
    <name evidence="5" type="ORF">FSB_LOCUS59614</name>
</gene>
<dbReference type="FunFam" id="2.60.120.330:FF:000018">
    <property type="entry name" value="2-oxoglutarate (2OG) and Fe(II)-dependent oxygenase superfamily protein"/>
    <property type="match status" value="1"/>
</dbReference>
<dbReference type="InterPro" id="IPR026960">
    <property type="entry name" value="RVT-Znf"/>
</dbReference>
<evidence type="ECO:0000256" key="2">
    <source>
        <dbReference type="ARBA" id="ARBA00023004"/>
    </source>
</evidence>
<evidence type="ECO:0000259" key="4">
    <source>
        <dbReference type="PROSITE" id="PS51471"/>
    </source>
</evidence>
<dbReference type="Pfam" id="PF14226">
    <property type="entry name" value="DIOX_N"/>
    <property type="match status" value="1"/>
</dbReference>
<dbReference type="PANTHER" id="PTHR33116">
    <property type="entry name" value="REVERSE TRANSCRIPTASE ZINC-BINDING DOMAIN-CONTAINING PROTEIN-RELATED-RELATED"/>
    <property type="match status" value="1"/>
</dbReference>
<dbReference type="GO" id="GO:0046872">
    <property type="term" value="F:metal ion binding"/>
    <property type="evidence" value="ECO:0007669"/>
    <property type="project" value="UniProtKB-KW"/>
</dbReference>
<dbReference type="GO" id="GO:0003676">
    <property type="term" value="F:nucleic acid binding"/>
    <property type="evidence" value="ECO:0007669"/>
    <property type="project" value="InterPro"/>
</dbReference>
<dbReference type="InterPro" id="IPR036691">
    <property type="entry name" value="Endo/exonu/phosph_ase_sf"/>
</dbReference>
<dbReference type="InterPro" id="IPR000477">
    <property type="entry name" value="RT_dom"/>
</dbReference>
<proteinExistence type="predicted"/>
<dbReference type="InterPro" id="IPR043502">
    <property type="entry name" value="DNA/RNA_pol_sf"/>
</dbReference>
<dbReference type="SUPFAM" id="SSF56219">
    <property type="entry name" value="DNase I-like"/>
    <property type="match status" value="1"/>
</dbReference>
<evidence type="ECO:0000256" key="3">
    <source>
        <dbReference type="SAM" id="MobiDB-lite"/>
    </source>
</evidence>
<dbReference type="Pfam" id="PF14111">
    <property type="entry name" value="DUF4283"/>
    <property type="match status" value="1"/>
</dbReference>
<dbReference type="SUPFAM" id="SSF51197">
    <property type="entry name" value="Clavaminate synthase-like"/>
    <property type="match status" value="1"/>
</dbReference>
<dbReference type="Gene3D" id="3.60.10.10">
    <property type="entry name" value="Endonuclease/exonuclease/phosphatase"/>
    <property type="match status" value="2"/>
</dbReference>
<reference evidence="5" key="1">
    <citation type="submission" date="2018-02" db="EMBL/GenBank/DDBJ databases">
        <authorList>
            <person name="Cohen D.B."/>
            <person name="Kent A.D."/>
        </authorList>
    </citation>
    <scope>NUCLEOTIDE SEQUENCE</scope>
</reference>
<dbReference type="SUPFAM" id="SSF56672">
    <property type="entry name" value="DNA/RNA polymerases"/>
    <property type="match status" value="1"/>
</dbReference>